<dbReference type="EMBL" id="JBITGY010000001">
    <property type="protein sequence ID" value="MFI6495949.1"/>
    <property type="molecule type" value="Genomic_DNA"/>
</dbReference>
<dbReference type="InterPro" id="IPR003586">
    <property type="entry name" value="Hint_dom_C"/>
</dbReference>
<dbReference type="Pfam" id="PF14528">
    <property type="entry name" value="LAGLIDADG_3"/>
    <property type="match status" value="1"/>
</dbReference>
<proteinExistence type="predicted"/>
<dbReference type="InterPro" id="IPR036365">
    <property type="entry name" value="PGBD-like_sf"/>
</dbReference>
<dbReference type="Proteomes" id="UP001612741">
    <property type="component" value="Unassembled WGS sequence"/>
</dbReference>
<dbReference type="SUPFAM" id="SSF51294">
    <property type="entry name" value="Hedgehog/intein (Hint) domain"/>
    <property type="match status" value="1"/>
</dbReference>
<dbReference type="Gene3D" id="2.170.16.10">
    <property type="entry name" value="Hedgehog/Intein (Hint) domain"/>
    <property type="match status" value="1"/>
</dbReference>
<dbReference type="InterPro" id="IPR027434">
    <property type="entry name" value="Homing_endonucl"/>
</dbReference>
<evidence type="ECO:0000313" key="6">
    <source>
        <dbReference type="Proteomes" id="UP001612741"/>
    </source>
</evidence>
<protein>
    <submittedName>
        <fullName evidence="5">Peptidoglycan-binding protein</fullName>
    </submittedName>
</protein>
<dbReference type="InterPro" id="IPR004042">
    <property type="entry name" value="Intein_endonuc_central"/>
</dbReference>
<dbReference type="InterPro" id="IPR030934">
    <property type="entry name" value="Intein_C"/>
</dbReference>
<dbReference type="InterPro" id="IPR002477">
    <property type="entry name" value="Peptidoglycan-bd-like"/>
</dbReference>
<dbReference type="InterPro" id="IPR004860">
    <property type="entry name" value="LAGLIDADG_dom"/>
</dbReference>
<gene>
    <name evidence="5" type="ORF">ACIBG2_01110</name>
</gene>
<dbReference type="PRINTS" id="PR00379">
    <property type="entry name" value="INTEIN"/>
</dbReference>
<evidence type="ECO:0000256" key="1">
    <source>
        <dbReference type="ARBA" id="ARBA00022813"/>
    </source>
</evidence>
<reference evidence="5 6" key="1">
    <citation type="submission" date="2024-10" db="EMBL/GenBank/DDBJ databases">
        <title>The Natural Products Discovery Center: Release of the First 8490 Sequenced Strains for Exploring Actinobacteria Biosynthetic Diversity.</title>
        <authorList>
            <person name="Kalkreuter E."/>
            <person name="Kautsar S.A."/>
            <person name="Yang D."/>
            <person name="Bader C.D."/>
            <person name="Teijaro C.N."/>
            <person name="Fluegel L."/>
            <person name="Davis C.M."/>
            <person name="Simpson J.R."/>
            <person name="Lauterbach L."/>
            <person name="Steele A.D."/>
            <person name="Gui C."/>
            <person name="Meng S."/>
            <person name="Li G."/>
            <person name="Viehrig K."/>
            <person name="Ye F."/>
            <person name="Su P."/>
            <person name="Kiefer A.F."/>
            <person name="Nichols A."/>
            <person name="Cepeda A.J."/>
            <person name="Yan W."/>
            <person name="Fan B."/>
            <person name="Jiang Y."/>
            <person name="Adhikari A."/>
            <person name="Zheng C.-J."/>
            <person name="Schuster L."/>
            <person name="Cowan T.M."/>
            <person name="Smanski M.J."/>
            <person name="Chevrette M.G."/>
            <person name="De Carvalho L.P.S."/>
            <person name="Shen B."/>
        </authorList>
    </citation>
    <scope>NUCLEOTIDE SEQUENCE [LARGE SCALE GENOMIC DNA]</scope>
    <source>
        <strain evidence="5 6">NPDC050545</strain>
    </source>
</reference>
<evidence type="ECO:0000259" key="4">
    <source>
        <dbReference type="PROSITE" id="PS50819"/>
    </source>
</evidence>
<keyword evidence="1" id="KW-0068">Autocatalytic cleavage</keyword>
<dbReference type="SMART" id="SM00306">
    <property type="entry name" value="HintN"/>
    <property type="match status" value="1"/>
</dbReference>
<feature type="compositionally biased region" description="Polar residues" evidence="3">
    <location>
        <begin position="517"/>
        <end position="529"/>
    </location>
</feature>
<keyword evidence="2" id="KW-0651">Protein splicing</keyword>
<dbReference type="CDD" id="cd00081">
    <property type="entry name" value="Hint"/>
    <property type="match status" value="2"/>
</dbReference>
<dbReference type="SUPFAM" id="SSF55608">
    <property type="entry name" value="Homing endonucleases"/>
    <property type="match status" value="1"/>
</dbReference>
<dbReference type="PROSITE" id="PS50818">
    <property type="entry name" value="INTEIN_C_TER"/>
    <property type="match status" value="1"/>
</dbReference>
<dbReference type="Pfam" id="PF13403">
    <property type="entry name" value="Hint_2"/>
    <property type="match status" value="1"/>
</dbReference>
<feature type="region of interest" description="Disordered" evidence="3">
    <location>
        <begin position="484"/>
        <end position="535"/>
    </location>
</feature>
<dbReference type="RefSeq" id="WP_397077766.1">
    <property type="nucleotide sequence ID" value="NZ_JBITGY010000001.1"/>
</dbReference>
<dbReference type="SMART" id="SM00305">
    <property type="entry name" value="HintC"/>
    <property type="match status" value="1"/>
</dbReference>
<dbReference type="Pfam" id="PF01471">
    <property type="entry name" value="PG_binding_1"/>
    <property type="match status" value="1"/>
</dbReference>
<dbReference type="Pfam" id="PF14890">
    <property type="entry name" value="Intein_splicing"/>
    <property type="match status" value="1"/>
</dbReference>
<dbReference type="InterPro" id="IPR006142">
    <property type="entry name" value="INTEIN"/>
</dbReference>
<dbReference type="InterPro" id="IPR003587">
    <property type="entry name" value="Hint_dom_N"/>
</dbReference>
<dbReference type="Gene3D" id="1.10.101.10">
    <property type="entry name" value="PGBD-like superfamily/PGBD"/>
    <property type="match status" value="1"/>
</dbReference>
<evidence type="ECO:0000313" key="5">
    <source>
        <dbReference type="EMBL" id="MFI6495949.1"/>
    </source>
</evidence>
<dbReference type="PROSITE" id="PS50819">
    <property type="entry name" value="INTEIN_ENDONUCLEASE"/>
    <property type="match status" value="1"/>
</dbReference>
<comment type="caution">
    <text evidence="5">The sequence shown here is derived from an EMBL/GenBank/DDBJ whole genome shotgun (WGS) entry which is preliminary data.</text>
</comment>
<keyword evidence="6" id="KW-1185">Reference proteome</keyword>
<evidence type="ECO:0000256" key="3">
    <source>
        <dbReference type="SAM" id="MobiDB-lite"/>
    </source>
</evidence>
<dbReference type="SUPFAM" id="SSF47090">
    <property type="entry name" value="PGBD-like"/>
    <property type="match status" value="1"/>
</dbReference>
<accession>A0ABW7YN77</accession>
<organism evidence="5 6">
    <name type="scientific">Nonomuraea typhae</name>
    <dbReference type="NCBI Taxonomy" id="2603600"/>
    <lineage>
        <taxon>Bacteria</taxon>
        <taxon>Bacillati</taxon>
        <taxon>Actinomycetota</taxon>
        <taxon>Actinomycetes</taxon>
        <taxon>Streptosporangiales</taxon>
        <taxon>Streptosporangiaceae</taxon>
        <taxon>Nonomuraea</taxon>
    </lineage>
</organism>
<dbReference type="InterPro" id="IPR036844">
    <property type="entry name" value="Hint_dom_sf"/>
</dbReference>
<dbReference type="Gene3D" id="3.10.28.10">
    <property type="entry name" value="Homing endonucleases"/>
    <property type="match status" value="1"/>
</dbReference>
<name>A0ABW7YN77_9ACTN</name>
<dbReference type="NCBIfam" id="TIGR01443">
    <property type="entry name" value="intein_Cterm"/>
    <property type="match status" value="1"/>
</dbReference>
<evidence type="ECO:0000256" key="2">
    <source>
        <dbReference type="ARBA" id="ARBA00023000"/>
    </source>
</evidence>
<dbReference type="InterPro" id="IPR036366">
    <property type="entry name" value="PGBDSf"/>
</dbReference>
<dbReference type="InterPro" id="IPR028992">
    <property type="entry name" value="Hedgehog/Intein_dom"/>
</dbReference>
<feature type="domain" description="DOD-type homing endonuclease" evidence="4">
    <location>
        <begin position="158"/>
        <end position="287"/>
    </location>
</feature>
<sequence length="594" mass="65444">MTYRFTADDLLKVAAKYEGYNEADNGGKTKFGIWYGDRAGNSAFDRAAWCFAAGTLVTTWNGLRPIEDIQCGDVILTGQREEAKVSTTLSRDRELVRVVAFGPSEATMTTEDHPFRARRGKHGQAEWIAAGELQRGDMVAVPIPQGGDVSMPTDLAYLVGLYLAEGNRSKSNRVRFSLNRAARAHVVAVADRAGLKVYSGEGRTCSWVEVNDLELYELCGLFGDGAENKEIHQDVMSWSTAARKALLDGYLFGDGHKVTNAKARYGAVTVSRKLAQSLATLLLSVGLVASVRKLRDAGTSSIEGREVNTKRTYITEWSAEQVERPQWYMADGFLWVPVRSVERTGETAKVYDIRVDHDSHSFIADGLVVHNCDMFVAYCSWESGGERGLDIVGEYAFTPHHASWFARNGRWGSTPTRGAIGFIDWNGSKRISAIDHVVIVKGTDSKGRIVTIEGNTDDQVAERRRARNLFVGFGYPRYVKGTSVKVPTTGGDDKPTKPVGRPAMGSTAPKFPLPSGSWFSTKSHNGTSNTKDRDGIRRFQARLKERSWGITADGIFGPRTDQVVRAFQDEHRLKVDGCVGKITWAAIWQAPVTP</sequence>